<evidence type="ECO:0000313" key="5">
    <source>
        <dbReference type="EMBL" id="KUK78665.1"/>
    </source>
</evidence>
<feature type="domain" description="PAS" evidence="2">
    <location>
        <begin position="237"/>
        <end position="274"/>
    </location>
</feature>
<dbReference type="SMART" id="SM00267">
    <property type="entry name" value="GGDEF"/>
    <property type="match status" value="1"/>
</dbReference>
<dbReference type="CDD" id="cd01949">
    <property type="entry name" value="GGDEF"/>
    <property type="match status" value="1"/>
</dbReference>
<dbReference type="PATRIC" id="fig|1184387.3.peg.50"/>
<protein>
    <submittedName>
        <fullName evidence="5">Diguanylate cyclase with PAS/PAC sensor</fullName>
    </submittedName>
</protein>
<dbReference type="Pfam" id="PF00990">
    <property type="entry name" value="GGDEF"/>
    <property type="match status" value="1"/>
</dbReference>
<dbReference type="PANTHER" id="PTHR45138:SF9">
    <property type="entry name" value="DIGUANYLATE CYCLASE DGCM-RELATED"/>
    <property type="match status" value="1"/>
</dbReference>
<dbReference type="PROSITE" id="PS50113">
    <property type="entry name" value="PAC"/>
    <property type="match status" value="1"/>
</dbReference>
<dbReference type="GO" id="GO:0052621">
    <property type="term" value="F:diguanylate cyclase activity"/>
    <property type="evidence" value="ECO:0007669"/>
    <property type="project" value="TreeGrafter"/>
</dbReference>
<feature type="transmembrane region" description="Helical" evidence="1">
    <location>
        <begin position="178"/>
        <end position="196"/>
    </location>
</feature>
<dbReference type="InterPro" id="IPR013655">
    <property type="entry name" value="PAS_fold_3"/>
</dbReference>
<dbReference type="Gene3D" id="3.30.450.20">
    <property type="entry name" value="PAS domain"/>
    <property type="match status" value="3"/>
</dbReference>
<comment type="caution">
    <text evidence="5">The sequence shown here is derived from an EMBL/GenBank/DDBJ whole genome shotgun (WGS) entry which is preliminary data.</text>
</comment>
<feature type="transmembrane region" description="Helical" evidence="1">
    <location>
        <begin position="98"/>
        <end position="121"/>
    </location>
</feature>
<dbReference type="PROSITE" id="PS50112">
    <property type="entry name" value="PAS"/>
    <property type="match status" value="1"/>
</dbReference>
<name>A0A101HKU4_9BACT</name>
<dbReference type="InterPro" id="IPR000700">
    <property type="entry name" value="PAS-assoc_C"/>
</dbReference>
<feature type="transmembrane region" description="Helical" evidence="1">
    <location>
        <begin position="6"/>
        <end position="23"/>
    </location>
</feature>
<dbReference type="SUPFAM" id="SSF55073">
    <property type="entry name" value="Nucleotide cyclase"/>
    <property type="match status" value="1"/>
</dbReference>
<evidence type="ECO:0000256" key="1">
    <source>
        <dbReference type="SAM" id="Phobius"/>
    </source>
</evidence>
<dbReference type="SMART" id="SM00091">
    <property type="entry name" value="PAS"/>
    <property type="match status" value="2"/>
</dbReference>
<feature type="domain" description="GGDEF" evidence="4">
    <location>
        <begin position="512"/>
        <end position="641"/>
    </location>
</feature>
<organism evidence="5 6">
    <name type="scientific">Mesotoga prima</name>
    <dbReference type="NCBI Taxonomy" id="1184387"/>
    <lineage>
        <taxon>Bacteria</taxon>
        <taxon>Thermotogati</taxon>
        <taxon>Thermotogota</taxon>
        <taxon>Thermotogae</taxon>
        <taxon>Kosmotogales</taxon>
        <taxon>Kosmotogaceae</taxon>
        <taxon>Mesotoga</taxon>
    </lineage>
</organism>
<reference evidence="6" key="1">
    <citation type="journal article" date="2015" name="MBio">
        <title>Genome-Resolved Metagenomic Analysis Reveals Roles for Candidate Phyla and Other Microbial Community Members in Biogeochemical Transformations in Oil Reservoirs.</title>
        <authorList>
            <person name="Hu P."/>
            <person name="Tom L."/>
            <person name="Singh A."/>
            <person name="Thomas B.C."/>
            <person name="Baker B.J."/>
            <person name="Piceno Y.M."/>
            <person name="Andersen G.L."/>
            <person name="Banfield J.F."/>
        </authorList>
    </citation>
    <scope>NUCLEOTIDE SEQUENCE [LARGE SCALE GENOMIC DNA]</scope>
</reference>
<keyword evidence="1" id="KW-1133">Transmembrane helix</keyword>
<dbReference type="CDD" id="cd00130">
    <property type="entry name" value="PAS"/>
    <property type="match status" value="2"/>
</dbReference>
<dbReference type="InterPro" id="IPR000014">
    <property type="entry name" value="PAS"/>
</dbReference>
<keyword evidence="1" id="KW-0812">Transmembrane</keyword>
<dbReference type="NCBIfam" id="TIGR00229">
    <property type="entry name" value="sensory_box"/>
    <property type="match status" value="2"/>
</dbReference>
<dbReference type="EMBL" id="LGGP01000354">
    <property type="protein sequence ID" value="KUK78665.1"/>
    <property type="molecule type" value="Genomic_DNA"/>
</dbReference>
<evidence type="ECO:0000259" key="4">
    <source>
        <dbReference type="PROSITE" id="PS50887"/>
    </source>
</evidence>
<gene>
    <name evidence="5" type="ORF">XD94_1664</name>
</gene>
<dbReference type="Gene3D" id="2.10.70.100">
    <property type="match status" value="1"/>
</dbReference>
<sequence>MNTYAFLTFLAAGVCFVMAILFSRRRGILEAGILSLLMFSIAWWAFFYAVELLGHDLETMRLLNKISYPGIVCTPVFLFLFSMAILDKREWFSWRRISLLFAVPVAVLVSMWTNEIHWLYYSVSELDLSASFPVQRLVHGPLFWFGISYTYVLLLLSIILIAQQYILSRGPYKGQLKMILLGTFFPVLVNLNYLFGFIDFGHLDMTPIAFTLAGVFMALGVMRYRLFDIRPVAKETVFESLPDGVIITDDRGTVADINPMACSMFGVESESSIGLHFSDAFKGIEPIVSFLGSDLSKSDLEVGEKIVDSRKTTIFSKGGKTRGSVVLLTEITERKRVEDALRQSEERLALAVKGGNVGLWDFRIKEGELSINDRYYQIMGYSTGEPVIAFQKWKELVHPEDLLPSLEEMDKCYSGETDHFEVEYRMLSKSGEWIWVHDRGEAAERDKNGRATRILGTHIDISPTKQIEEALRESQEKYKKLATTDMLTGVMNRYSLDELLKTETDRSKRYGIPLSLLMLDLDNLKTINDNAGHLAGDEALKEMCSFVQSNIRSCDHLGRWGGDEFLVLVTNTDLEGAMKVAEKLRSGLNSLEPKECGKLSISVGVSTLLDGESDYDKLLRRVDKALYESKKNGKNRVTSLI</sequence>
<evidence type="ECO:0000313" key="6">
    <source>
        <dbReference type="Proteomes" id="UP000054092"/>
    </source>
</evidence>
<dbReference type="InterPro" id="IPR001610">
    <property type="entry name" value="PAC"/>
</dbReference>
<dbReference type="SUPFAM" id="SSF55785">
    <property type="entry name" value="PYP-like sensor domain (PAS domain)"/>
    <property type="match status" value="2"/>
</dbReference>
<keyword evidence="1" id="KW-0472">Membrane</keyword>
<evidence type="ECO:0000259" key="3">
    <source>
        <dbReference type="PROSITE" id="PS50113"/>
    </source>
</evidence>
<dbReference type="Gene3D" id="3.30.70.270">
    <property type="match status" value="1"/>
</dbReference>
<feature type="transmembrane region" description="Helical" evidence="1">
    <location>
        <begin position="66"/>
        <end position="86"/>
    </location>
</feature>
<dbReference type="NCBIfam" id="TIGR00254">
    <property type="entry name" value="GGDEF"/>
    <property type="match status" value="1"/>
</dbReference>
<dbReference type="SMART" id="SM00086">
    <property type="entry name" value="PAC"/>
    <property type="match status" value="1"/>
</dbReference>
<dbReference type="Proteomes" id="UP000054092">
    <property type="component" value="Unassembled WGS sequence"/>
</dbReference>
<dbReference type="Pfam" id="PF13188">
    <property type="entry name" value="PAS_8"/>
    <property type="match status" value="1"/>
</dbReference>
<proteinExistence type="predicted"/>
<dbReference type="InterPro" id="IPR029787">
    <property type="entry name" value="Nucleotide_cyclase"/>
</dbReference>
<feature type="transmembrane region" description="Helical" evidence="1">
    <location>
        <begin position="141"/>
        <end position="166"/>
    </location>
</feature>
<dbReference type="InterPro" id="IPR035965">
    <property type="entry name" value="PAS-like_dom_sf"/>
</dbReference>
<feature type="domain" description="PAC" evidence="3">
    <location>
        <begin position="420"/>
        <end position="473"/>
    </location>
</feature>
<dbReference type="Pfam" id="PF16927">
    <property type="entry name" value="HisKA_7TM"/>
    <property type="match status" value="1"/>
</dbReference>
<feature type="transmembrane region" description="Helical" evidence="1">
    <location>
        <begin position="208"/>
        <end position="226"/>
    </location>
</feature>
<dbReference type="InterPro" id="IPR000160">
    <property type="entry name" value="GGDEF_dom"/>
</dbReference>
<dbReference type="InterPro" id="IPR050469">
    <property type="entry name" value="Diguanylate_Cyclase"/>
</dbReference>
<dbReference type="InterPro" id="IPR043128">
    <property type="entry name" value="Rev_trsase/Diguanyl_cyclase"/>
</dbReference>
<dbReference type="PROSITE" id="PS50887">
    <property type="entry name" value="GGDEF"/>
    <property type="match status" value="1"/>
</dbReference>
<evidence type="ECO:0000259" key="2">
    <source>
        <dbReference type="PROSITE" id="PS50112"/>
    </source>
</evidence>
<dbReference type="FunFam" id="3.30.70.270:FF:000001">
    <property type="entry name" value="Diguanylate cyclase domain protein"/>
    <property type="match status" value="1"/>
</dbReference>
<dbReference type="InterPro" id="IPR031621">
    <property type="entry name" value="HisKA_7TM"/>
</dbReference>
<dbReference type="AlphaFoldDB" id="A0A101HKU4"/>
<dbReference type="PANTHER" id="PTHR45138">
    <property type="entry name" value="REGULATORY COMPONENTS OF SENSORY TRANSDUCTION SYSTEM"/>
    <property type="match status" value="1"/>
</dbReference>
<accession>A0A101HKU4</accession>
<feature type="transmembrane region" description="Helical" evidence="1">
    <location>
        <begin position="28"/>
        <end position="46"/>
    </location>
</feature>
<dbReference type="Pfam" id="PF08447">
    <property type="entry name" value="PAS_3"/>
    <property type="match status" value="1"/>
</dbReference>